<dbReference type="Proteomes" id="UP000095286">
    <property type="component" value="Unplaced"/>
</dbReference>
<dbReference type="WBParaSite" id="RSKR_0000619450.1">
    <property type="protein sequence ID" value="RSKR_0000619450.1"/>
    <property type="gene ID" value="RSKR_0000619450"/>
</dbReference>
<protein>
    <submittedName>
        <fullName evidence="2">Uncharacterized protein</fullName>
    </submittedName>
</protein>
<evidence type="ECO:0000313" key="1">
    <source>
        <dbReference type="Proteomes" id="UP000095286"/>
    </source>
</evidence>
<sequence>MEQLNPVAKFIHLNSETVESLTNILDESRRSDPSAKITDAYRKTIYGNYRLVHESRGLKQVNGLDFLGNELTQSQIKKAFVGATYSGSQNQINQFCLVEKYCYGYPLDFKVINPLCYK</sequence>
<accession>A0AC35U0T9</accession>
<evidence type="ECO:0000313" key="2">
    <source>
        <dbReference type="WBParaSite" id="RSKR_0000619450.1"/>
    </source>
</evidence>
<proteinExistence type="predicted"/>
<reference evidence="2" key="1">
    <citation type="submission" date="2016-11" db="UniProtKB">
        <authorList>
            <consortium name="WormBaseParasite"/>
        </authorList>
    </citation>
    <scope>IDENTIFICATION</scope>
    <source>
        <strain evidence="2">KR3021</strain>
    </source>
</reference>
<organism evidence="1 2">
    <name type="scientific">Rhabditophanes sp. KR3021</name>
    <dbReference type="NCBI Taxonomy" id="114890"/>
    <lineage>
        <taxon>Eukaryota</taxon>
        <taxon>Metazoa</taxon>
        <taxon>Ecdysozoa</taxon>
        <taxon>Nematoda</taxon>
        <taxon>Chromadorea</taxon>
        <taxon>Rhabditida</taxon>
        <taxon>Tylenchina</taxon>
        <taxon>Panagrolaimomorpha</taxon>
        <taxon>Strongyloidoidea</taxon>
        <taxon>Alloionematidae</taxon>
        <taxon>Rhabditophanes</taxon>
    </lineage>
</organism>
<name>A0AC35U0T9_9BILA</name>